<dbReference type="EMBL" id="BSTX01000003">
    <property type="protein sequence ID" value="GLZ79564.1"/>
    <property type="molecule type" value="Genomic_DNA"/>
</dbReference>
<dbReference type="RefSeq" id="WP_285664717.1">
    <property type="nucleotide sequence ID" value="NZ_BSTX01000003.1"/>
</dbReference>
<organism evidence="1 2">
    <name type="scientific">Actinorhabdospora filicis</name>
    <dbReference type="NCBI Taxonomy" id="1785913"/>
    <lineage>
        <taxon>Bacteria</taxon>
        <taxon>Bacillati</taxon>
        <taxon>Actinomycetota</taxon>
        <taxon>Actinomycetes</taxon>
        <taxon>Micromonosporales</taxon>
        <taxon>Micromonosporaceae</taxon>
        <taxon>Actinorhabdospora</taxon>
    </lineage>
</organism>
<protein>
    <submittedName>
        <fullName evidence="1">Uncharacterized protein</fullName>
    </submittedName>
</protein>
<reference evidence="1" key="1">
    <citation type="submission" date="2023-03" db="EMBL/GenBank/DDBJ databases">
        <title>Actinorhabdospora filicis NBRC 111898.</title>
        <authorList>
            <person name="Ichikawa N."/>
            <person name="Sato H."/>
            <person name="Tonouchi N."/>
        </authorList>
    </citation>
    <scope>NUCLEOTIDE SEQUENCE</scope>
    <source>
        <strain evidence="1">NBRC 111898</strain>
    </source>
</reference>
<evidence type="ECO:0000313" key="1">
    <source>
        <dbReference type="EMBL" id="GLZ79564.1"/>
    </source>
</evidence>
<gene>
    <name evidence="1" type="ORF">Afil01_43710</name>
</gene>
<dbReference type="AlphaFoldDB" id="A0A9W6WAE0"/>
<comment type="caution">
    <text evidence="1">The sequence shown here is derived from an EMBL/GenBank/DDBJ whole genome shotgun (WGS) entry which is preliminary data.</text>
</comment>
<sequence>MTEELFVASGAPSELDALLVEEELGLAGVRHGVGEVALPLRDPSHISIGEPLALPLDDVPAQIADAHPDAEFWQVGLSCSFQAAPGSRFADARLGVELSTVDGGGAVAMDMFPTLIEEQRTVTVTSTAGQASFGFDAIGAELSLPTREQTTELIRYSGRVVAFGLGGDRPAWSFQRTEQREIAGPHRLYLLVRKPRGTAVHARFTLSARVEFVIGGRGFAPTDLVMLFRKRTRTGELVDAPTVPLVP</sequence>
<evidence type="ECO:0000313" key="2">
    <source>
        <dbReference type="Proteomes" id="UP001165079"/>
    </source>
</evidence>
<keyword evidence="2" id="KW-1185">Reference proteome</keyword>
<dbReference type="Proteomes" id="UP001165079">
    <property type="component" value="Unassembled WGS sequence"/>
</dbReference>
<proteinExistence type="predicted"/>
<accession>A0A9W6WAE0</accession>
<name>A0A9W6WAE0_9ACTN</name>